<feature type="transmembrane region" description="Helical" evidence="5">
    <location>
        <begin position="197"/>
        <end position="219"/>
    </location>
</feature>
<keyword evidence="7" id="KW-1185">Reference proteome</keyword>
<evidence type="ECO:0000313" key="6">
    <source>
        <dbReference type="EnsemblMetazoa" id="CJA10360.1"/>
    </source>
</evidence>
<dbReference type="InterPro" id="IPR019408">
    <property type="entry name" value="7TM_GPCR_serpentine_rcpt_Srab"/>
</dbReference>
<dbReference type="PANTHER" id="PTHR31357">
    <property type="entry name" value="SERPENTINE RECEPTOR CLASS ALPHA-10"/>
    <property type="match status" value="1"/>
</dbReference>
<evidence type="ECO:0000256" key="1">
    <source>
        <dbReference type="ARBA" id="ARBA00004141"/>
    </source>
</evidence>
<dbReference type="OMA" id="EWTLWNE"/>
<organism evidence="6 7">
    <name type="scientific">Caenorhabditis japonica</name>
    <dbReference type="NCBI Taxonomy" id="281687"/>
    <lineage>
        <taxon>Eukaryota</taxon>
        <taxon>Metazoa</taxon>
        <taxon>Ecdysozoa</taxon>
        <taxon>Nematoda</taxon>
        <taxon>Chromadorea</taxon>
        <taxon>Rhabditida</taxon>
        <taxon>Rhabditina</taxon>
        <taxon>Rhabditomorpha</taxon>
        <taxon>Rhabditoidea</taxon>
        <taxon>Rhabditidae</taxon>
        <taxon>Peloderinae</taxon>
        <taxon>Caenorhabditis</taxon>
    </lineage>
</organism>
<name>A0A8R1HW58_CAEJA</name>
<dbReference type="PANTHER" id="PTHR31357:SF16">
    <property type="entry name" value="G_PROTEIN_RECEP_F1_2 DOMAIN-CONTAINING PROTEIN-RELATED"/>
    <property type="match status" value="1"/>
</dbReference>
<feature type="transmembrane region" description="Helical" evidence="5">
    <location>
        <begin position="65"/>
        <end position="90"/>
    </location>
</feature>
<reference evidence="6" key="2">
    <citation type="submission" date="2022-06" db="UniProtKB">
        <authorList>
            <consortium name="EnsemblMetazoa"/>
        </authorList>
    </citation>
    <scope>IDENTIFICATION</scope>
    <source>
        <strain evidence="6">DF5081</strain>
    </source>
</reference>
<comment type="subcellular location">
    <subcellularLocation>
        <location evidence="1">Membrane</location>
        <topology evidence="1">Multi-pass membrane protein</topology>
    </subcellularLocation>
</comment>
<dbReference type="Pfam" id="PF10292">
    <property type="entry name" value="7TM_GPCR_Srab"/>
    <property type="match status" value="1"/>
</dbReference>
<feature type="transmembrane region" description="Helical" evidence="5">
    <location>
        <begin position="29"/>
        <end position="53"/>
    </location>
</feature>
<dbReference type="InterPro" id="IPR051080">
    <property type="entry name" value="Nematode_rcpt-like_serp_alpha"/>
</dbReference>
<protein>
    <submittedName>
        <fullName evidence="6">Uncharacterized protein</fullName>
    </submittedName>
</protein>
<evidence type="ECO:0000313" key="7">
    <source>
        <dbReference type="Proteomes" id="UP000005237"/>
    </source>
</evidence>
<reference evidence="7" key="1">
    <citation type="submission" date="2010-08" db="EMBL/GenBank/DDBJ databases">
        <authorList>
            <consortium name="Caenorhabditis japonica Sequencing Consortium"/>
            <person name="Wilson R.K."/>
        </authorList>
    </citation>
    <scope>NUCLEOTIDE SEQUENCE [LARGE SCALE GENOMIC DNA]</scope>
    <source>
        <strain evidence="7">DF5081</strain>
    </source>
</reference>
<feature type="transmembrane region" description="Helical" evidence="5">
    <location>
        <begin position="149"/>
        <end position="171"/>
    </location>
</feature>
<accession>A0A8R1HW58</accession>
<keyword evidence="4 5" id="KW-0472">Membrane</keyword>
<evidence type="ECO:0000256" key="2">
    <source>
        <dbReference type="ARBA" id="ARBA00022692"/>
    </source>
</evidence>
<dbReference type="EnsemblMetazoa" id="CJA10360.1">
    <property type="protein sequence ID" value="CJA10360.1"/>
    <property type="gene ID" value="WBGene00129564"/>
</dbReference>
<keyword evidence="2 5" id="KW-0812">Transmembrane</keyword>
<dbReference type="GO" id="GO:0016020">
    <property type="term" value="C:membrane"/>
    <property type="evidence" value="ECO:0007669"/>
    <property type="project" value="UniProtKB-SubCell"/>
</dbReference>
<proteinExistence type="predicted"/>
<evidence type="ECO:0000256" key="5">
    <source>
        <dbReference type="SAM" id="Phobius"/>
    </source>
</evidence>
<evidence type="ECO:0000256" key="4">
    <source>
        <dbReference type="ARBA" id="ARBA00023136"/>
    </source>
</evidence>
<feature type="transmembrane region" description="Helical" evidence="5">
    <location>
        <begin position="240"/>
        <end position="266"/>
    </location>
</feature>
<keyword evidence="3 5" id="KW-1133">Transmembrane helix</keyword>
<dbReference type="Proteomes" id="UP000005237">
    <property type="component" value="Unassembled WGS sequence"/>
</dbReference>
<dbReference type="GO" id="GO:0004984">
    <property type="term" value="F:olfactory receptor activity"/>
    <property type="evidence" value="ECO:0007669"/>
    <property type="project" value="TreeGrafter"/>
</dbReference>
<dbReference type="AlphaFoldDB" id="A0A8R1HW58"/>
<sequence length="345" mass="39756">MSQDDVSAVTIAESVCIYNRSVATKFLYILPQIMCSLSGIASVAVLTYSFFLYGFRLLFHYNAKVLMILLTMFCLIFSLDVTFICTRQVFIALTYKNDCDVVFMTSQCSFFRRIALTCFVGVTTTQLSQMLERLIATCLKEKYEFQTQWLGGLFILFSVLSAILTIEWTLWNENPFEPMTHCLTYSASASIGERMYIVFYGILAVDLLILVAFIALYSNNKHKVLSAGLNKKYQQYENLVVLRALFPMVALNTIFVSSYILIAVIVRGFKDSMTLTNYKLFAVNTFSFPYVSLFLSLTILVTTRSEFRRRQQRKEETNGKVNTQTYFTMYNSQWSTIAREKKRFC</sequence>
<feature type="transmembrane region" description="Helical" evidence="5">
    <location>
        <begin position="286"/>
        <end position="303"/>
    </location>
</feature>
<evidence type="ECO:0000256" key="3">
    <source>
        <dbReference type="ARBA" id="ARBA00022989"/>
    </source>
</evidence>